<organism evidence="2 3">
    <name type="scientific">Gossypium darwinii</name>
    <name type="common">Darwin's cotton</name>
    <name type="synonym">Gossypium barbadense var. darwinii</name>
    <dbReference type="NCBI Taxonomy" id="34276"/>
    <lineage>
        <taxon>Eukaryota</taxon>
        <taxon>Viridiplantae</taxon>
        <taxon>Streptophyta</taxon>
        <taxon>Embryophyta</taxon>
        <taxon>Tracheophyta</taxon>
        <taxon>Spermatophyta</taxon>
        <taxon>Magnoliopsida</taxon>
        <taxon>eudicotyledons</taxon>
        <taxon>Gunneridae</taxon>
        <taxon>Pentapetalae</taxon>
        <taxon>rosids</taxon>
        <taxon>malvids</taxon>
        <taxon>Malvales</taxon>
        <taxon>Malvaceae</taxon>
        <taxon>Malvoideae</taxon>
        <taxon>Gossypium</taxon>
    </lineage>
</organism>
<protein>
    <submittedName>
        <fullName evidence="2">Uncharacterized protein</fullName>
    </submittedName>
</protein>
<dbReference type="Proteomes" id="UP000323506">
    <property type="component" value="Chromosome D02"/>
</dbReference>
<dbReference type="AlphaFoldDB" id="A0A5D2DD49"/>
<keyword evidence="3" id="KW-1185">Reference proteome</keyword>
<feature type="compositionally biased region" description="Basic residues" evidence="1">
    <location>
        <begin position="25"/>
        <end position="34"/>
    </location>
</feature>
<feature type="region of interest" description="Disordered" evidence="1">
    <location>
        <begin position="25"/>
        <end position="68"/>
    </location>
</feature>
<reference evidence="2 3" key="1">
    <citation type="submission" date="2019-06" db="EMBL/GenBank/DDBJ databases">
        <title>WGS assembly of Gossypium darwinii.</title>
        <authorList>
            <person name="Chen Z.J."/>
            <person name="Sreedasyam A."/>
            <person name="Ando A."/>
            <person name="Song Q."/>
            <person name="De L."/>
            <person name="Hulse-Kemp A."/>
            <person name="Ding M."/>
            <person name="Ye W."/>
            <person name="Kirkbride R."/>
            <person name="Jenkins J."/>
            <person name="Plott C."/>
            <person name="Lovell J."/>
            <person name="Lin Y.-M."/>
            <person name="Vaughn R."/>
            <person name="Liu B."/>
            <person name="Li W."/>
            <person name="Simpson S."/>
            <person name="Scheffler B."/>
            <person name="Saski C."/>
            <person name="Grover C."/>
            <person name="Hu G."/>
            <person name="Conover J."/>
            <person name="Carlson J."/>
            <person name="Shu S."/>
            <person name="Boston L."/>
            <person name="Williams M."/>
            <person name="Peterson D."/>
            <person name="Mcgee K."/>
            <person name="Jones D."/>
            <person name="Wendel J."/>
            <person name="Stelly D."/>
            <person name="Grimwood J."/>
            <person name="Schmutz J."/>
        </authorList>
    </citation>
    <scope>NUCLEOTIDE SEQUENCE [LARGE SCALE GENOMIC DNA]</scope>
    <source>
        <strain evidence="2">1808015.09</strain>
    </source>
</reference>
<name>A0A5D2DD49_GOSDA</name>
<gene>
    <name evidence="2" type="ORF">ES288_D02G161600v1</name>
</gene>
<feature type="compositionally biased region" description="Low complexity" evidence="1">
    <location>
        <begin position="59"/>
        <end position="68"/>
    </location>
</feature>
<accession>A0A5D2DD49</accession>
<evidence type="ECO:0000313" key="3">
    <source>
        <dbReference type="Proteomes" id="UP000323506"/>
    </source>
</evidence>
<sequence>MAESGSEFPGFQICVHKEELVFRRPLSRLQRRAPRPLQIKPNADGNASPSQAMDFNLKSSSSSSSSSSAAAAAATSSTSFSSFYQSKDPIPLLSPLVLPTLLQSSYLHQEGNTATYISVKGVKVSLL</sequence>
<evidence type="ECO:0000256" key="1">
    <source>
        <dbReference type="SAM" id="MobiDB-lite"/>
    </source>
</evidence>
<evidence type="ECO:0000313" key="2">
    <source>
        <dbReference type="EMBL" id="TYG79741.1"/>
    </source>
</evidence>
<proteinExistence type="predicted"/>
<dbReference type="EMBL" id="CM017702">
    <property type="protein sequence ID" value="TYG79741.1"/>
    <property type="molecule type" value="Genomic_DNA"/>
</dbReference>